<organism evidence="1 2">
    <name type="scientific">Phytophthora nicotianae P1976</name>
    <dbReference type="NCBI Taxonomy" id="1317066"/>
    <lineage>
        <taxon>Eukaryota</taxon>
        <taxon>Sar</taxon>
        <taxon>Stramenopiles</taxon>
        <taxon>Oomycota</taxon>
        <taxon>Peronosporomycetes</taxon>
        <taxon>Peronosporales</taxon>
        <taxon>Peronosporaceae</taxon>
        <taxon>Phytophthora</taxon>
    </lineage>
</organism>
<proteinExistence type="predicted"/>
<evidence type="ECO:0000313" key="2">
    <source>
        <dbReference type="Proteomes" id="UP000028582"/>
    </source>
</evidence>
<protein>
    <submittedName>
        <fullName evidence="1">Uncharacterized protein</fullName>
    </submittedName>
</protein>
<sequence length="32" mass="4054">VKKQFSGEYNTFWNKFLWHLFRKLIPKDRRIG</sequence>
<feature type="non-terminal residue" evidence="1">
    <location>
        <position position="1"/>
    </location>
</feature>
<dbReference type="EMBL" id="ANJA01002294">
    <property type="protein sequence ID" value="ETO70675.1"/>
    <property type="molecule type" value="Genomic_DNA"/>
</dbReference>
<gene>
    <name evidence="1" type="ORF">F444_12858</name>
</gene>
<evidence type="ECO:0000313" key="1">
    <source>
        <dbReference type="EMBL" id="ETO70675.1"/>
    </source>
</evidence>
<name>A0A080ZVL4_PHYNI</name>
<comment type="caution">
    <text evidence="1">The sequence shown here is derived from an EMBL/GenBank/DDBJ whole genome shotgun (WGS) entry which is preliminary data.</text>
</comment>
<dbReference type="AlphaFoldDB" id="A0A080ZVL4"/>
<reference evidence="1 2" key="1">
    <citation type="submission" date="2013-11" db="EMBL/GenBank/DDBJ databases">
        <title>The Genome Sequence of Phytophthora parasitica P1976.</title>
        <authorList>
            <consortium name="The Broad Institute Genomics Platform"/>
            <person name="Russ C."/>
            <person name="Tyler B."/>
            <person name="Panabieres F."/>
            <person name="Shan W."/>
            <person name="Tripathy S."/>
            <person name="Grunwald N."/>
            <person name="Machado M."/>
            <person name="Johnson C.S."/>
            <person name="Walker B."/>
            <person name="Young S."/>
            <person name="Zeng Q."/>
            <person name="Gargeya S."/>
            <person name="Fitzgerald M."/>
            <person name="Haas B."/>
            <person name="Abouelleil A."/>
            <person name="Allen A.W."/>
            <person name="Alvarado L."/>
            <person name="Arachchi H.M."/>
            <person name="Berlin A.M."/>
            <person name="Chapman S.B."/>
            <person name="Gainer-Dewar J."/>
            <person name="Goldberg J."/>
            <person name="Griggs A."/>
            <person name="Gujja S."/>
            <person name="Hansen M."/>
            <person name="Howarth C."/>
            <person name="Imamovic A."/>
            <person name="Ireland A."/>
            <person name="Larimer J."/>
            <person name="McCowan C."/>
            <person name="Murphy C."/>
            <person name="Pearson M."/>
            <person name="Poon T.W."/>
            <person name="Priest M."/>
            <person name="Roberts A."/>
            <person name="Saif S."/>
            <person name="Shea T."/>
            <person name="Sisk P."/>
            <person name="Sykes S."/>
            <person name="Wortman J."/>
            <person name="Nusbaum C."/>
            <person name="Birren B."/>
        </authorList>
    </citation>
    <scope>NUCLEOTIDE SEQUENCE [LARGE SCALE GENOMIC DNA]</scope>
    <source>
        <strain evidence="1 2">P1976</strain>
    </source>
</reference>
<accession>A0A080ZVL4</accession>
<dbReference type="Proteomes" id="UP000028582">
    <property type="component" value="Unassembled WGS sequence"/>
</dbReference>